<comment type="caution">
    <text evidence="7">The sequence shown here is derived from an EMBL/GenBank/DDBJ whole genome shotgun (WGS) entry which is preliminary data.</text>
</comment>
<dbReference type="InterPro" id="IPR029036">
    <property type="entry name" value="P5CR_dimer"/>
</dbReference>
<evidence type="ECO:0000256" key="3">
    <source>
        <dbReference type="ARBA" id="ARBA00023002"/>
    </source>
</evidence>
<keyword evidence="3" id="KW-0560">Oxidoreductase</keyword>
<evidence type="ECO:0008006" key="9">
    <source>
        <dbReference type="Google" id="ProtNLM"/>
    </source>
</evidence>
<dbReference type="Gene3D" id="3.40.50.720">
    <property type="entry name" value="NAD(P)-binding Rossmann-like Domain"/>
    <property type="match status" value="1"/>
</dbReference>
<reference evidence="7 8" key="1">
    <citation type="journal article" date="2023" name="G3 (Bethesda)">
        <title>A chromosome-level genome assembly of Zasmidium syzygii isolated from banana leaves.</title>
        <authorList>
            <person name="van Westerhoven A.C."/>
            <person name="Mehrabi R."/>
            <person name="Talebi R."/>
            <person name="Steentjes M.B.F."/>
            <person name="Corcolon B."/>
            <person name="Chong P.A."/>
            <person name="Kema G.H.J."/>
            <person name="Seidl M.F."/>
        </authorList>
    </citation>
    <scope>NUCLEOTIDE SEQUENCE [LARGE SCALE GENOMIC DNA]</scope>
    <source>
        <strain evidence="7 8">P124</strain>
    </source>
</reference>
<comment type="similarity">
    <text evidence="1">Belongs to the pyrroline-5-carboxylate reductase family.</text>
</comment>
<dbReference type="PIRSF" id="PIRSF000193">
    <property type="entry name" value="Pyrrol-5-carb_rd"/>
    <property type="match status" value="1"/>
</dbReference>
<dbReference type="InterPro" id="IPR036291">
    <property type="entry name" value="NAD(P)-bd_dom_sf"/>
</dbReference>
<dbReference type="Proteomes" id="UP001305779">
    <property type="component" value="Unassembled WGS sequence"/>
</dbReference>
<keyword evidence="8" id="KW-1185">Reference proteome</keyword>
<dbReference type="Gene3D" id="1.10.3730.10">
    <property type="entry name" value="ProC C-terminal domain-like"/>
    <property type="match status" value="1"/>
</dbReference>
<dbReference type="Pfam" id="PF14748">
    <property type="entry name" value="P5CR_dimer"/>
    <property type="match status" value="1"/>
</dbReference>
<protein>
    <recommendedName>
        <fullName evidence="9">Pyrroline-5-carboxylate reductase</fullName>
    </recommendedName>
</protein>
<dbReference type="PANTHER" id="PTHR11645">
    <property type="entry name" value="PYRROLINE-5-CARBOXYLATE REDUCTASE"/>
    <property type="match status" value="1"/>
</dbReference>
<dbReference type="InterPro" id="IPR028939">
    <property type="entry name" value="P5C_Rdtase_cat_N"/>
</dbReference>
<dbReference type="InterPro" id="IPR000304">
    <property type="entry name" value="Pyrroline-COOH_reductase"/>
</dbReference>
<evidence type="ECO:0000256" key="2">
    <source>
        <dbReference type="ARBA" id="ARBA00022857"/>
    </source>
</evidence>
<dbReference type="InterPro" id="IPR008927">
    <property type="entry name" value="6-PGluconate_DH-like_C_sf"/>
</dbReference>
<dbReference type="Pfam" id="PF03807">
    <property type="entry name" value="F420_oxidored"/>
    <property type="match status" value="1"/>
</dbReference>
<evidence type="ECO:0000259" key="5">
    <source>
        <dbReference type="Pfam" id="PF03807"/>
    </source>
</evidence>
<accession>A0ABR0EBB4</accession>
<feature type="domain" description="Pyrroline-5-carboxylate reductase catalytic N-terminal" evidence="5">
    <location>
        <begin position="10"/>
        <end position="111"/>
    </location>
</feature>
<feature type="region of interest" description="Disordered" evidence="4">
    <location>
        <begin position="46"/>
        <end position="66"/>
    </location>
</feature>
<organism evidence="7 8">
    <name type="scientific">Zasmidium cellare</name>
    <name type="common">Wine cellar mold</name>
    <name type="synonym">Racodium cellare</name>
    <dbReference type="NCBI Taxonomy" id="395010"/>
    <lineage>
        <taxon>Eukaryota</taxon>
        <taxon>Fungi</taxon>
        <taxon>Dikarya</taxon>
        <taxon>Ascomycota</taxon>
        <taxon>Pezizomycotina</taxon>
        <taxon>Dothideomycetes</taxon>
        <taxon>Dothideomycetidae</taxon>
        <taxon>Mycosphaerellales</taxon>
        <taxon>Mycosphaerellaceae</taxon>
        <taxon>Zasmidium</taxon>
    </lineage>
</organism>
<dbReference type="HAMAP" id="MF_01925">
    <property type="entry name" value="P5C_reductase"/>
    <property type="match status" value="1"/>
</dbReference>
<keyword evidence="2" id="KW-0521">NADP</keyword>
<evidence type="ECO:0000313" key="7">
    <source>
        <dbReference type="EMBL" id="KAK4498338.1"/>
    </source>
</evidence>
<name>A0ABR0EBB4_ZASCE</name>
<dbReference type="SUPFAM" id="SSF48179">
    <property type="entry name" value="6-phosphogluconate dehydrogenase C-terminal domain-like"/>
    <property type="match status" value="1"/>
</dbReference>
<dbReference type="EMBL" id="JAXOVC010000008">
    <property type="protein sequence ID" value="KAK4498338.1"/>
    <property type="molecule type" value="Genomic_DNA"/>
</dbReference>
<dbReference type="SUPFAM" id="SSF51735">
    <property type="entry name" value="NAD(P)-binding Rossmann-fold domains"/>
    <property type="match status" value="1"/>
</dbReference>
<proteinExistence type="inferred from homology"/>
<feature type="compositionally biased region" description="Basic and acidic residues" evidence="4">
    <location>
        <begin position="55"/>
        <end position="66"/>
    </location>
</feature>
<gene>
    <name evidence="7" type="ORF">PRZ48_010996</name>
</gene>
<dbReference type="PANTHER" id="PTHR11645:SF0">
    <property type="entry name" value="PYRROLINE-5-CARBOXYLATE REDUCTASE 3"/>
    <property type="match status" value="1"/>
</dbReference>
<sequence length="283" mass="29217">MTGSSDKTLKIAILGCGYMGTALLDGWLQRSKHTFTAHVKSQASHDRLQQSVSTHSDRVTVSHGDDKTAQAAKDADIILLGILPGELSAFLKTPGLVQELKGKVVVSMLAGVPTSQLQQELASQSSGEDWKVARIIPTIGSRIGESVTLVADPEALPEHFKLIDEAFSSIGSVQHVPEAQMDAATAIGAAVHALAIVATDSVTDASVASGVPRATAQALTAACLKSAGALFNQGGMTPESMKAAMSTPSGITLNALVSLDSTVRAGIASATRGAIDYARSMND</sequence>
<evidence type="ECO:0000313" key="8">
    <source>
        <dbReference type="Proteomes" id="UP001305779"/>
    </source>
</evidence>
<evidence type="ECO:0000256" key="4">
    <source>
        <dbReference type="SAM" id="MobiDB-lite"/>
    </source>
</evidence>
<evidence type="ECO:0000259" key="6">
    <source>
        <dbReference type="Pfam" id="PF14748"/>
    </source>
</evidence>
<feature type="domain" description="Pyrroline-5-carboxylate reductase dimerisation" evidence="6">
    <location>
        <begin position="178"/>
        <end position="281"/>
    </location>
</feature>
<evidence type="ECO:0000256" key="1">
    <source>
        <dbReference type="ARBA" id="ARBA00005525"/>
    </source>
</evidence>